<dbReference type="Pfam" id="PF17390">
    <property type="entry name" value="Bac_rhamnosid_C"/>
    <property type="match status" value="1"/>
</dbReference>
<dbReference type="Gene3D" id="2.60.420.10">
    <property type="entry name" value="Maltose phosphorylase, domain 3"/>
    <property type="match status" value="1"/>
</dbReference>
<dbReference type="PANTHER" id="PTHR34987">
    <property type="entry name" value="C, PUTATIVE (AFU_ORTHOLOGUE AFUA_3G02880)-RELATED"/>
    <property type="match status" value="1"/>
</dbReference>
<evidence type="ECO:0000259" key="1">
    <source>
        <dbReference type="Pfam" id="PF08531"/>
    </source>
</evidence>
<dbReference type="InterPro" id="IPR035396">
    <property type="entry name" value="Bac_rhamnosid6H"/>
</dbReference>
<evidence type="ECO:0000313" key="4">
    <source>
        <dbReference type="EMBL" id="MBC8543599.1"/>
    </source>
</evidence>
<dbReference type="Proteomes" id="UP000657006">
    <property type="component" value="Unassembled WGS sequence"/>
</dbReference>
<dbReference type="Gene3D" id="2.60.120.260">
    <property type="entry name" value="Galactose-binding domain-like"/>
    <property type="match status" value="3"/>
</dbReference>
<dbReference type="InterPro" id="IPR035398">
    <property type="entry name" value="Bac_rhamnosid_C"/>
</dbReference>
<comment type="caution">
    <text evidence="4">The sequence shown here is derived from an EMBL/GenBank/DDBJ whole genome shotgun (WGS) entry which is preliminary data.</text>
</comment>
<dbReference type="AlphaFoldDB" id="A0A926DUG5"/>
<evidence type="ECO:0000259" key="2">
    <source>
        <dbReference type="Pfam" id="PF17389"/>
    </source>
</evidence>
<dbReference type="InterPro" id="IPR008928">
    <property type="entry name" value="6-hairpin_glycosidase_sf"/>
</dbReference>
<reference evidence="4" key="1">
    <citation type="submission" date="2020-08" db="EMBL/GenBank/DDBJ databases">
        <title>Genome public.</title>
        <authorList>
            <person name="Liu C."/>
            <person name="Sun Q."/>
        </authorList>
    </citation>
    <scope>NUCLEOTIDE SEQUENCE</scope>
    <source>
        <strain evidence="4">NSJ-32</strain>
    </source>
</reference>
<evidence type="ECO:0000259" key="3">
    <source>
        <dbReference type="Pfam" id="PF17390"/>
    </source>
</evidence>
<protein>
    <recommendedName>
        <fullName evidence="6">Alpha-L-rhamnosidase</fullName>
    </recommendedName>
</protein>
<dbReference type="InterPro" id="IPR012341">
    <property type="entry name" value="6hp_glycosidase-like_sf"/>
</dbReference>
<proteinExistence type="predicted"/>
<dbReference type="RefSeq" id="WP_177718091.1">
    <property type="nucleotide sequence ID" value="NZ_JACRSQ010000010.1"/>
</dbReference>
<name>A0A926DUG5_9FIRM</name>
<gene>
    <name evidence="4" type="ORF">H8730_08590</name>
</gene>
<feature type="domain" description="Alpha-L-rhamnosidase six-hairpin glycosidase" evidence="2">
    <location>
        <begin position="486"/>
        <end position="727"/>
    </location>
</feature>
<dbReference type="GO" id="GO:0005975">
    <property type="term" value="P:carbohydrate metabolic process"/>
    <property type="evidence" value="ECO:0007669"/>
    <property type="project" value="InterPro"/>
</dbReference>
<organism evidence="4 5">
    <name type="scientific">Bianquea renquensis</name>
    <dbReference type="NCBI Taxonomy" id="2763661"/>
    <lineage>
        <taxon>Bacteria</taxon>
        <taxon>Bacillati</taxon>
        <taxon>Bacillota</taxon>
        <taxon>Clostridia</taxon>
        <taxon>Eubacteriales</taxon>
        <taxon>Bianqueaceae</taxon>
        <taxon>Bianquea</taxon>
    </lineage>
</organism>
<dbReference type="Pfam" id="PF08531">
    <property type="entry name" value="Bac_rhamnosid_N"/>
    <property type="match status" value="1"/>
</dbReference>
<feature type="domain" description="Alpha-L-rhamnosidase C-terminal" evidence="3">
    <location>
        <begin position="884"/>
        <end position="923"/>
    </location>
</feature>
<feature type="domain" description="Bacterial alpha-L-rhamnosidase N-terminal" evidence="1">
    <location>
        <begin position="31"/>
        <end position="85"/>
    </location>
</feature>
<sequence length="943" mass="106038">MEIHGNWIFGPDSKPYDWWILRRRFSAAKLPRKAILRISSLGGHTCYINGKEITRGPARSFDFDKSYDTVDVTRFLQEGANGISVLSMHLERGGVFAQLLLDDVLFLETDGTWKANRNPCFCLEASCNSAPLEPMKRMEEQYDARVEEGWYSSDYGDEGWAKAEIVGEIGKWPFLHLSPNEGGLLSEDLALGKQLVALGFAAEPTKANRLRFQGANRSRLDCYRVQVQAPEEETLCLHSYGASEIYINGNPASGTARLHSGANELVAVNSFGDLELWLDTEASLNFGKWTVHRQDMDMTQCAWHAWDSCEKLAELPGAEETEEAAPPCDCSVAFSVEHQQFVQSADGFADPSLGLGASRSQESVGAVGLPNMLHTNHATTWFDRDPARDVTFILDMGGEYLGNYTFRLRAGSGTIVDLVGFEQVGPTGIVWMHSNAMRYICKEGWQEYTCQGTHGLRYLSVTLRNRTQPVEIEYIGVCHRAFAMEEVGTFACDDPEVTDIFHMCVDTAKLCMQDTYIDCPGYEQVYWVGDAKITSHVNLLCAGGYAYDQNSIRLIGKSLSPDFTAMYKAQDPRYRQEKNLVLPAYSTYVDGGLPLFAFNWVLQCWDHFWYGGSLDDLRTNYRDVAVMLEHAFRWINDRGLVEMTDAWDLLDWGNNDVTSYGETLANSICLAKCCDVAADMASALGREGQAQYRDQARKLREAVNRYGWNEERSAYVDTVRDEKGYAIYTRYCRKRKWSPLPYSQYRQLERVSRQTNTIAYLYDCVPPERRKAVEALILASADGRYIKGSPSNRSLGRPSDQEAPHGVVEIGTPMFLYYSFAALAKMGCVDSLLPVIKRDFGRMLRCGTKTCWETFPISDTEWTRSICHAWSASPAVYLLTEILGVKPLEPGFTRFTVTPHPGHLQSMRGSVATPYGPIFVIYENGALTVTPPAQCQWIQPPCR</sequence>
<dbReference type="PANTHER" id="PTHR34987:SF4">
    <property type="entry name" value="ALPHA-L-RHAMNOSIDASE C-TERMINAL DOMAIN-CONTAINING PROTEIN"/>
    <property type="match status" value="1"/>
</dbReference>
<dbReference type="InterPro" id="IPR013737">
    <property type="entry name" value="Bac_rhamnosid_N"/>
</dbReference>
<evidence type="ECO:0008006" key="6">
    <source>
        <dbReference type="Google" id="ProtNLM"/>
    </source>
</evidence>
<dbReference type="EMBL" id="JACRSQ010000010">
    <property type="protein sequence ID" value="MBC8543599.1"/>
    <property type="molecule type" value="Genomic_DNA"/>
</dbReference>
<dbReference type="Pfam" id="PF17389">
    <property type="entry name" value="Bac_rhamnosid6H"/>
    <property type="match status" value="1"/>
</dbReference>
<dbReference type="SUPFAM" id="SSF48208">
    <property type="entry name" value="Six-hairpin glycosidases"/>
    <property type="match status" value="1"/>
</dbReference>
<accession>A0A926DUG5</accession>
<dbReference type="Gene3D" id="1.50.10.10">
    <property type="match status" value="1"/>
</dbReference>
<keyword evidence="5" id="KW-1185">Reference proteome</keyword>
<evidence type="ECO:0000313" key="5">
    <source>
        <dbReference type="Proteomes" id="UP000657006"/>
    </source>
</evidence>